<feature type="region of interest" description="Disordered" evidence="1">
    <location>
        <begin position="630"/>
        <end position="650"/>
    </location>
</feature>
<feature type="compositionally biased region" description="Basic and acidic residues" evidence="1">
    <location>
        <begin position="640"/>
        <end position="650"/>
    </location>
</feature>
<sequence length="650" mass="74123">MAMGYVPRRWRVALDFGTTTTSTVFCLPFESTPVLRKEKIVHVNKWPCETPEDGASRVKATSEIPSVIRYDLADGSVKIGWEAFATIKRPVWKKKPGVMIKRFKLLLDTSENTATLRHEIRQRIKTLQTPKGEVDLIADFLQYVFQHTRRFMRDDYMFDDRDDIELVLTLPNAWSPMAVRKMYAAVDMASQSSGLPIGHVRRTVSETEAGMAYVRQTSRDVEFEVGDCVVMGDIGGGTTDAVPYRLGDTRLVELAPSTGITCGSTNLDQGFKTQLMKDIERDIRPGFDLHSSSLRNKVDLATFEWGKDHKKSINRDRIVDLWVPFKFSEARTTDLAKFGEDDDGDLGYYCITKNEIISIFDAACKPVWALLKEQLDQVVQRGHRMMILIGGFSESLYLRYCILQECMSYGIDVIFPPKCQWAVVEGAMIWANKEQYRADRISRYSVGIKRHMPYEPRKLWHVGIKPDVDEWGRNYVKDCLEWVLKKGSLIPSGGLTKTYHLHIDVNEDTPGIILSQDIYISEISCKDNYRDSDPVNADAEILETAEFHIDMQPIRHLLTFTKLPRNAKRRKTMDGKRTTDRLYMMKFQLKITINDLALSYQIECADSQKSKTGTVPLSYIFEPGTVLRNRSGDVLGPDAGRGDEDGHDDQ</sequence>
<reference evidence="2 3" key="1">
    <citation type="submission" date="2023-01" db="EMBL/GenBank/DDBJ databases">
        <title>Analysis of 21 Apiospora genomes using comparative genomics revels a genus with tremendous synthesis potential of carbohydrate active enzymes and secondary metabolites.</title>
        <authorList>
            <person name="Sorensen T."/>
        </authorList>
    </citation>
    <scope>NUCLEOTIDE SEQUENCE [LARGE SCALE GENOMIC DNA]</scope>
    <source>
        <strain evidence="2 3">CBS 117206</strain>
    </source>
</reference>
<dbReference type="EMBL" id="JAQQWP010000009">
    <property type="protein sequence ID" value="KAK8101003.1"/>
    <property type="molecule type" value="Genomic_DNA"/>
</dbReference>
<dbReference type="Gene3D" id="3.30.420.40">
    <property type="match status" value="2"/>
</dbReference>
<evidence type="ECO:0000313" key="2">
    <source>
        <dbReference type="EMBL" id="KAK8101003.1"/>
    </source>
</evidence>
<dbReference type="AlphaFoldDB" id="A0AAW0QIG0"/>
<evidence type="ECO:0000256" key="1">
    <source>
        <dbReference type="SAM" id="MobiDB-lite"/>
    </source>
</evidence>
<dbReference type="CDD" id="cd10170">
    <property type="entry name" value="ASKHA_NBD_HSP70"/>
    <property type="match status" value="1"/>
</dbReference>
<accession>A0AAW0QIG0</accession>
<proteinExistence type="predicted"/>
<name>A0AAW0QIG0_9PEZI</name>
<keyword evidence="3" id="KW-1185">Reference proteome</keyword>
<evidence type="ECO:0000313" key="3">
    <source>
        <dbReference type="Proteomes" id="UP001392437"/>
    </source>
</evidence>
<dbReference type="PANTHER" id="PTHR14187:SF5">
    <property type="entry name" value="HEAT SHOCK 70 KDA PROTEIN 12A"/>
    <property type="match status" value="1"/>
</dbReference>
<dbReference type="Gene3D" id="3.90.640.10">
    <property type="entry name" value="Actin, Chain A, domain 4"/>
    <property type="match status" value="1"/>
</dbReference>
<dbReference type="Proteomes" id="UP001392437">
    <property type="component" value="Unassembled WGS sequence"/>
</dbReference>
<dbReference type="PANTHER" id="PTHR14187">
    <property type="entry name" value="ALPHA KINASE/ELONGATION FACTOR 2 KINASE"/>
    <property type="match status" value="1"/>
</dbReference>
<gene>
    <name evidence="2" type="ORF">PG999_011377</name>
</gene>
<dbReference type="InterPro" id="IPR043129">
    <property type="entry name" value="ATPase_NBD"/>
</dbReference>
<dbReference type="SUPFAM" id="SSF53067">
    <property type="entry name" value="Actin-like ATPase domain"/>
    <property type="match status" value="2"/>
</dbReference>
<protein>
    <submittedName>
        <fullName evidence="2">Uncharacterized protein</fullName>
    </submittedName>
</protein>
<organism evidence="2 3">
    <name type="scientific">Apiospora kogelbergensis</name>
    <dbReference type="NCBI Taxonomy" id="1337665"/>
    <lineage>
        <taxon>Eukaryota</taxon>
        <taxon>Fungi</taxon>
        <taxon>Dikarya</taxon>
        <taxon>Ascomycota</taxon>
        <taxon>Pezizomycotina</taxon>
        <taxon>Sordariomycetes</taxon>
        <taxon>Xylariomycetidae</taxon>
        <taxon>Amphisphaeriales</taxon>
        <taxon>Apiosporaceae</taxon>
        <taxon>Apiospora</taxon>
    </lineage>
</organism>
<comment type="caution">
    <text evidence="2">The sequence shown here is derived from an EMBL/GenBank/DDBJ whole genome shotgun (WGS) entry which is preliminary data.</text>
</comment>